<keyword evidence="1" id="KW-1133">Transmembrane helix</keyword>
<sequence>MLKMPTRRSEPQTDRGWAWIVLVACFFESTLVFGVLKSFGLLFVEFLKVYHTTASTISWVISVQTITFSVIAVFVLNIGPLYVQNRTFVVCGGFVASAAYIVSAFAENVEILFLSNGVMFGAIRDSSGSYIGSFHMIGTCLIVAALILLLEPLARKYQNHSSETGNNKDDIT</sequence>
<evidence type="ECO:0000256" key="1">
    <source>
        <dbReference type="SAM" id="Phobius"/>
    </source>
</evidence>
<dbReference type="SUPFAM" id="SSF103473">
    <property type="entry name" value="MFS general substrate transporter"/>
    <property type="match status" value="1"/>
</dbReference>
<dbReference type="PANTHER" id="PTHR11360">
    <property type="entry name" value="MONOCARBOXYLATE TRANSPORTER"/>
    <property type="match status" value="1"/>
</dbReference>
<accession>A0ABQ9EXH4</accession>
<keyword evidence="3" id="KW-1185">Reference proteome</keyword>
<comment type="caution">
    <text evidence="2">The sequence shown here is derived from an EMBL/GenBank/DDBJ whole genome shotgun (WGS) entry which is preliminary data.</text>
</comment>
<feature type="transmembrane region" description="Helical" evidence="1">
    <location>
        <begin position="56"/>
        <end position="76"/>
    </location>
</feature>
<proteinExistence type="predicted"/>
<reference evidence="2 3" key="1">
    <citation type="submission" date="2022-12" db="EMBL/GenBank/DDBJ databases">
        <title>Chromosome-level genome of Tegillarca granosa.</title>
        <authorList>
            <person name="Kim J."/>
        </authorList>
    </citation>
    <scope>NUCLEOTIDE SEQUENCE [LARGE SCALE GENOMIC DNA]</scope>
    <source>
        <strain evidence="2">Teg-2019</strain>
        <tissue evidence="2">Adductor muscle</tissue>
    </source>
</reference>
<organism evidence="2 3">
    <name type="scientific">Tegillarca granosa</name>
    <name type="common">Malaysian cockle</name>
    <name type="synonym">Anadara granosa</name>
    <dbReference type="NCBI Taxonomy" id="220873"/>
    <lineage>
        <taxon>Eukaryota</taxon>
        <taxon>Metazoa</taxon>
        <taxon>Spiralia</taxon>
        <taxon>Lophotrochozoa</taxon>
        <taxon>Mollusca</taxon>
        <taxon>Bivalvia</taxon>
        <taxon>Autobranchia</taxon>
        <taxon>Pteriomorphia</taxon>
        <taxon>Arcoida</taxon>
        <taxon>Arcoidea</taxon>
        <taxon>Arcidae</taxon>
        <taxon>Tegillarca</taxon>
    </lineage>
</organism>
<feature type="transmembrane region" description="Helical" evidence="1">
    <location>
        <begin position="88"/>
        <end position="106"/>
    </location>
</feature>
<dbReference type="InterPro" id="IPR050327">
    <property type="entry name" value="Proton-linked_MCT"/>
</dbReference>
<gene>
    <name evidence="2" type="ORF">KUTeg_011725</name>
</gene>
<dbReference type="EMBL" id="JARBDR010000640">
    <property type="protein sequence ID" value="KAJ8309860.1"/>
    <property type="molecule type" value="Genomic_DNA"/>
</dbReference>
<evidence type="ECO:0000313" key="2">
    <source>
        <dbReference type="EMBL" id="KAJ8309860.1"/>
    </source>
</evidence>
<feature type="transmembrane region" description="Helical" evidence="1">
    <location>
        <begin position="130"/>
        <end position="150"/>
    </location>
</feature>
<evidence type="ECO:0000313" key="3">
    <source>
        <dbReference type="Proteomes" id="UP001217089"/>
    </source>
</evidence>
<dbReference type="InterPro" id="IPR036259">
    <property type="entry name" value="MFS_trans_sf"/>
</dbReference>
<keyword evidence="1" id="KW-0472">Membrane</keyword>
<name>A0ABQ9EXH4_TEGGR</name>
<protein>
    <submittedName>
        <fullName evidence="2">Uncharacterized protein</fullName>
    </submittedName>
</protein>
<dbReference type="PANTHER" id="PTHR11360:SF284">
    <property type="entry name" value="EG:103B4.3 PROTEIN-RELATED"/>
    <property type="match status" value="1"/>
</dbReference>
<keyword evidence="1" id="KW-0812">Transmembrane</keyword>
<dbReference type="Proteomes" id="UP001217089">
    <property type="component" value="Unassembled WGS sequence"/>
</dbReference>
<feature type="transmembrane region" description="Helical" evidence="1">
    <location>
        <begin position="16"/>
        <end position="36"/>
    </location>
</feature>